<organism evidence="2 3">
    <name type="scientific">Liparis tanakae</name>
    <name type="common">Tanaka's snailfish</name>
    <dbReference type="NCBI Taxonomy" id="230148"/>
    <lineage>
        <taxon>Eukaryota</taxon>
        <taxon>Metazoa</taxon>
        <taxon>Chordata</taxon>
        <taxon>Craniata</taxon>
        <taxon>Vertebrata</taxon>
        <taxon>Euteleostomi</taxon>
        <taxon>Actinopterygii</taxon>
        <taxon>Neopterygii</taxon>
        <taxon>Teleostei</taxon>
        <taxon>Neoteleostei</taxon>
        <taxon>Acanthomorphata</taxon>
        <taxon>Eupercaria</taxon>
        <taxon>Perciformes</taxon>
        <taxon>Cottioidei</taxon>
        <taxon>Cottales</taxon>
        <taxon>Liparidae</taxon>
        <taxon>Liparis</taxon>
    </lineage>
</organism>
<comment type="caution">
    <text evidence="2">The sequence shown here is derived from an EMBL/GenBank/DDBJ whole genome shotgun (WGS) entry which is preliminary data.</text>
</comment>
<dbReference type="EMBL" id="SRLO01000540">
    <property type="protein sequence ID" value="TNN52648.1"/>
    <property type="molecule type" value="Genomic_DNA"/>
</dbReference>
<evidence type="ECO:0000313" key="3">
    <source>
        <dbReference type="Proteomes" id="UP000314294"/>
    </source>
</evidence>
<evidence type="ECO:0000313" key="2">
    <source>
        <dbReference type="EMBL" id="TNN52648.1"/>
    </source>
</evidence>
<gene>
    <name evidence="2" type="ORF">EYF80_037158</name>
</gene>
<dbReference type="AlphaFoldDB" id="A0A4Z2GGH4"/>
<proteinExistence type="predicted"/>
<protein>
    <submittedName>
        <fullName evidence="2">Uncharacterized protein</fullName>
    </submittedName>
</protein>
<evidence type="ECO:0000256" key="1">
    <source>
        <dbReference type="SAM" id="MobiDB-lite"/>
    </source>
</evidence>
<accession>A0A4Z2GGH4</accession>
<keyword evidence="3" id="KW-1185">Reference proteome</keyword>
<feature type="region of interest" description="Disordered" evidence="1">
    <location>
        <begin position="170"/>
        <end position="207"/>
    </location>
</feature>
<dbReference type="Proteomes" id="UP000314294">
    <property type="component" value="Unassembled WGS sequence"/>
</dbReference>
<dbReference type="OrthoDB" id="10560484at2759"/>
<feature type="compositionally biased region" description="Basic and acidic residues" evidence="1">
    <location>
        <begin position="190"/>
        <end position="207"/>
    </location>
</feature>
<reference evidence="2 3" key="1">
    <citation type="submission" date="2019-03" db="EMBL/GenBank/DDBJ databases">
        <title>First draft genome of Liparis tanakae, snailfish: a comprehensive survey of snailfish specific genes.</title>
        <authorList>
            <person name="Kim W."/>
            <person name="Song I."/>
            <person name="Jeong J.-H."/>
            <person name="Kim D."/>
            <person name="Kim S."/>
            <person name="Ryu S."/>
            <person name="Song J.Y."/>
            <person name="Lee S.K."/>
        </authorList>
    </citation>
    <scope>NUCLEOTIDE SEQUENCE [LARGE SCALE GENOMIC DNA]</scope>
    <source>
        <tissue evidence="2">Muscle</tissue>
    </source>
</reference>
<name>A0A4Z2GGH4_9TELE</name>
<sequence length="207" mass="23805">MEESIDEKPIKTDESLLIVEQTMVTFIIVEHLIVKCSSDLTRQPTAVMRAAPFPLPSSDSRKLTLHWGASSFTVWCMNLEKLDKRFDIMLHSGVMESGPSRTRAVKDDKYSCRVKRMNECLRRSFRRVNGAHDRTAWPPVSVPQDTRVLSSPKCCRMDLTCSKANLSLEEDDDRKTEPLAEETFNSRTTLKKEKEHEYPNGKIRKDD</sequence>